<evidence type="ECO:0000259" key="5">
    <source>
        <dbReference type="PROSITE" id="PS51123"/>
    </source>
</evidence>
<dbReference type="InterPro" id="IPR011659">
    <property type="entry name" value="WD40"/>
</dbReference>
<comment type="subcellular location">
    <subcellularLocation>
        <location evidence="1">Cell outer membrane</location>
    </subcellularLocation>
</comment>
<evidence type="ECO:0000256" key="1">
    <source>
        <dbReference type="ARBA" id="ARBA00004442"/>
    </source>
</evidence>
<comment type="caution">
    <text evidence="6">The sequence shown here is derived from an EMBL/GenBank/DDBJ whole genome shotgun (WGS) entry which is preliminary data.</text>
</comment>
<evidence type="ECO:0000256" key="3">
    <source>
        <dbReference type="ARBA" id="ARBA00023237"/>
    </source>
</evidence>
<name>A1ZPQ4_MICM2</name>
<keyword evidence="7" id="KW-1185">Reference proteome</keyword>
<evidence type="ECO:0000313" key="7">
    <source>
        <dbReference type="Proteomes" id="UP000004095"/>
    </source>
</evidence>
<dbReference type="SUPFAM" id="SSF103088">
    <property type="entry name" value="OmpA-like"/>
    <property type="match status" value="1"/>
</dbReference>
<dbReference type="Gene3D" id="2.120.10.30">
    <property type="entry name" value="TolB, C-terminal domain"/>
    <property type="match status" value="1"/>
</dbReference>
<dbReference type="InterPro" id="IPR050330">
    <property type="entry name" value="Bact_OuterMem_StrucFunc"/>
</dbReference>
<organism evidence="6 7">
    <name type="scientific">Microscilla marina ATCC 23134</name>
    <dbReference type="NCBI Taxonomy" id="313606"/>
    <lineage>
        <taxon>Bacteria</taxon>
        <taxon>Pseudomonadati</taxon>
        <taxon>Bacteroidota</taxon>
        <taxon>Cytophagia</taxon>
        <taxon>Cytophagales</taxon>
        <taxon>Microscillaceae</taxon>
        <taxon>Microscilla</taxon>
    </lineage>
</organism>
<gene>
    <name evidence="6" type="ORF">M23134_02806</name>
</gene>
<reference evidence="6 7" key="1">
    <citation type="submission" date="2007-01" db="EMBL/GenBank/DDBJ databases">
        <authorList>
            <person name="Haygood M."/>
            <person name="Podell S."/>
            <person name="Anderson C."/>
            <person name="Hopkinson B."/>
            <person name="Roe K."/>
            <person name="Barbeau K."/>
            <person name="Gaasterland T."/>
            <person name="Ferriera S."/>
            <person name="Johnson J."/>
            <person name="Kravitz S."/>
            <person name="Beeson K."/>
            <person name="Sutton G."/>
            <person name="Rogers Y.-H."/>
            <person name="Friedman R."/>
            <person name="Frazier M."/>
            <person name="Venter J.C."/>
        </authorList>
    </citation>
    <scope>NUCLEOTIDE SEQUENCE [LARGE SCALE GENOMIC DNA]</scope>
    <source>
        <strain evidence="6 7">ATCC 23134</strain>
    </source>
</reference>
<dbReference type="InterPro" id="IPR011042">
    <property type="entry name" value="6-blade_b-propeller_TolB-like"/>
</dbReference>
<evidence type="ECO:0000313" key="6">
    <source>
        <dbReference type="EMBL" id="EAY27559.1"/>
    </source>
</evidence>
<dbReference type="GO" id="GO:0009279">
    <property type="term" value="C:cell outer membrane"/>
    <property type="evidence" value="ECO:0007669"/>
    <property type="project" value="UniProtKB-SubCell"/>
</dbReference>
<sequence length="693" mass="78978">MNCCLLSTALLTAQDHVLFREDFENNDRQWLIQNQEGVTTTVVDGVYRIQHKNRKSGRVFHHDIYINPRHNFYIETKLTQVRGTRKHGSGLLWGMKDVGNMYSFIITNDGYFRISMFKKRKYYHIKAWTYSKYINGTGKPNVLAVEKKRFVLNYYINGHKVHQTPYPPLFGNKIGFDINYNTFIEIDYLLVKHPPVKINLIPQAQDFSAKENLGNHINSPHAEVAPVISPDGKTLYLVRDKHPQNIVAHQNNDIWMSQRLPDNTWSPAKNMGKPLSNEGHNQVVSVMPDGNTLLLNGTYGNSKSPKVRRGLYLTNRTQNGWTTPVPVQVKNYYNRAKFVSECLSADGKTLILSVERKDTHGQRDLYVSFMQANNVWSEPLNLGMQVNTFADDITPFLAADNVTLYYSTRGEPGYGDNDIFVTRRLDNTWTNWSTPQNLGKGINTPDWDAYYTIPASGEHAYFVSYEESLGKSDIFRVKLPDAAKPKPVVLVHGKVLNKLTQQPIGATITYEDLKTRQQVGVARSSPGDGTYTIVLPYEKVYGFNAEKEGYYPVSKNLDLLQANHYREVKHDLYLVPLNQGQSIRLNNLFFDYNQDTLKPSSYPELNRLIKILQKHPQMNIEISGHTDAHGSADKNLTLSQARANSVLRYLTTQGIAKQRLRAKGYGQGRPVANNTTVAGRALNRRVEFLILKE</sequence>
<dbReference type="InterPro" id="IPR006664">
    <property type="entry name" value="OMP_bac"/>
</dbReference>
<dbReference type="Pfam" id="PF07676">
    <property type="entry name" value="PD40"/>
    <property type="match status" value="2"/>
</dbReference>
<evidence type="ECO:0000256" key="2">
    <source>
        <dbReference type="ARBA" id="ARBA00023136"/>
    </source>
</evidence>
<dbReference type="PANTHER" id="PTHR30329:SF21">
    <property type="entry name" value="LIPOPROTEIN YIAD-RELATED"/>
    <property type="match status" value="1"/>
</dbReference>
<dbReference type="eggNOG" id="COG2885">
    <property type="taxonomic scope" value="Bacteria"/>
</dbReference>
<dbReference type="Pfam" id="PF00691">
    <property type="entry name" value="OmpA"/>
    <property type="match status" value="1"/>
</dbReference>
<dbReference type="Gene3D" id="3.30.1330.60">
    <property type="entry name" value="OmpA-like domain"/>
    <property type="match status" value="1"/>
</dbReference>
<keyword evidence="2 4" id="KW-0472">Membrane</keyword>
<dbReference type="InterPro" id="IPR036737">
    <property type="entry name" value="OmpA-like_sf"/>
</dbReference>
<feature type="domain" description="OmpA-like" evidence="5">
    <location>
        <begin position="579"/>
        <end position="693"/>
    </location>
</feature>
<dbReference type="PRINTS" id="PR01021">
    <property type="entry name" value="OMPADOMAIN"/>
</dbReference>
<dbReference type="Proteomes" id="UP000004095">
    <property type="component" value="Unassembled WGS sequence"/>
</dbReference>
<keyword evidence="3" id="KW-0998">Cell outer membrane</keyword>
<dbReference type="PROSITE" id="PS51123">
    <property type="entry name" value="OMPA_2"/>
    <property type="match status" value="1"/>
</dbReference>
<accession>A1ZPQ4</accession>
<dbReference type="EMBL" id="AAWS01000022">
    <property type="protein sequence ID" value="EAY27559.1"/>
    <property type="molecule type" value="Genomic_DNA"/>
</dbReference>
<evidence type="ECO:0000256" key="4">
    <source>
        <dbReference type="PROSITE-ProRule" id="PRU00473"/>
    </source>
</evidence>
<dbReference type="AlphaFoldDB" id="A1ZPQ4"/>
<dbReference type="Gene3D" id="2.60.120.560">
    <property type="entry name" value="Exo-inulinase, domain 1"/>
    <property type="match status" value="1"/>
</dbReference>
<dbReference type="SUPFAM" id="SSF82171">
    <property type="entry name" value="DPP6 N-terminal domain-like"/>
    <property type="match status" value="1"/>
</dbReference>
<protein>
    <submittedName>
        <fullName evidence="6">Outer membrane protein</fullName>
    </submittedName>
</protein>
<dbReference type="PANTHER" id="PTHR30329">
    <property type="entry name" value="STATOR ELEMENT OF FLAGELLAR MOTOR COMPLEX"/>
    <property type="match status" value="1"/>
</dbReference>
<proteinExistence type="predicted"/>
<dbReference type="CDD" id="cd07185">
    <property type="entry name" value="OmpA_C-like"/>
    <property type="match status" value="1"/>
</dbReference>
<dbReference type="InterPro" id="IPR006665">
    <property type="entry name" value="OmpA-like"/>
</dbReference>
<dbReference type="PRINTS" id="PR01023">
    <property type="entry name" value="NAFLGMOTY"/>
</dbReference>